<feature type="non-terminal residue" evidence="2">
    <location>
        <position position="60"/>
    </location>
</feature>
<accession>A0A6J4VDG4</accession>
<dbReference type="EMBL" id="CADCWG010000264">
    <property type="protein sequence ID" value="CAA9572504.1"/>
    <property type="molecule type" value="Genomic_DNA"/>
</dbReference>
<dbReference type="AlphaFoldDB" id="A0A6J4VDG4"/>
<reference evidence="2" key="1">
    <citation type="submission" date="2020-02" db="EMBL/GenBank/DDBJ databases">
        <authorList>
            <person name="Meier V. D."/>
        </authorList>
    </citation>
    <scope>NUCLEOTIDE SEQUENCE</scope>
    <source>
        <strain evidence="2">AVDCRST_MAG49</strain>
    </source>
</reference>
<organism evidence="2">
    <name type="scientific">uncultured Thermomicrobiales bacterium</name>
    <dbReference type="NCBI Taxonomy" id="1645740"/>
    <lineage>
        <taxon>Bacteria</taxon>
        <taxon>Pseudomonadati</taxon>
        <taxon>Thermomicrobiota</taxon>
        <taxon>Thermomicrobia</taxon>
        <taxon>Thermomicrobiales</taxon>
        <taxon>environmental samples</taxon>
    </lineage>
</organism>
<evidence type="ECO:0000313" key="2">
    <source>
        <dbReference type="EMBL" id="CAA9572504.1"/>
    </source>
</evidence>
<proteinExistence type="predicted"/>
<evidence type="ECO:0000256" key="1">
    <source>
        <dbReference type="SAM" id="MobiDB-lite"/>
    </source>
</evidence>
<sequence length="60" mass="6572">ARGQEGAPTDQGLRRLRPTVRVAEAMGPRLGRGPLLQRPLPGRPARRRRRPGGHCGRCPV</sequence>
<gene>
    <name evidence="2" type="ORF">AVDCRST_MAG49-3782</name>
</gene>
<name>A0A6J4VDG4_9BACT</name>
<feature type="compositionally biased region" description="Low complexity" evidence="1">
    <location>
        <begin position="27"/>
        <end position="40"/>
    </location>
</feature>
<feature type="non-terminal residue" evidence="2">
    <location>
        <position position="1"/>
    </location>
</feature>
<protein>
    <submittedName>
        <fullName evidence="2">Uncharacterized protein</fullName>
    </submittedName>
</protein>
<feature type="region of interest" description="Disordered" evidence="1">
    <location>
        <begin position="26"/>
        <end position="60"/>
    </location>
</feature>